<evidence type="ECO:0000256" key="10">
    <source>
        <dbReference type="ARBA" id="ARBA00023158"/>
    </source>
</evidence>
<gene>
    <name evidence="15" type="ORF">PILCRDRAFT_824702</name>
</gene>
<feature type="domain" description="DNA2/NAM7 helicase-like C-terminal" evidence="13">
    <location>
        <begin position="672"/>
        <end position="877"/>
    </location>
</feature>
<feature type="domain" description="Helicase MOV-10-like beta-barrel" evidence="14">
    <location>
        <begin position="361"/>
        <end position="426"/>
    </location>
</feature>
<dbReference type="InterPro" id="IPR047187">
    <property type="entry name" value="SF1_C_Upf1"/>
</dbReference>
<keyword evidence="5" id="KW-0547">Nucleotide-binding</keyword>
<name>A0A0C3FE68_PILCF</name>
<organism evidence="15 16">
    <name type="scientific">Piloderma croceum (strain F 1598)</name>
    <dbReference type="NCBI Taxonomy" id="765440"/>
    <lineage>
        <taxon>Eukaryota</taxon>
        <taxon>Fungi</taxon>
        <taxon>Dikarya</taxon>
        <taxon>Basidiomycota</taxon>
        <taxon>Agaricomycotina</taxon>
        <taxon>Agaricomycetes</taxon>
        <taxon>Agaricomycetidae</taxon>
        <taxon>Atheliales</taxon>
        <taxon>Atheliaceae</taxon>
        <taxon>Piloderma</taxon>
    </lineage>
</organism>
<dbReference type="Pfam" id="PF13086">
    <property type="entry name" value="AAA_11"/>
    <property type="match status" value="2"/>
</dbReference>
<dbReference type="InterPro" id="IPR027417">
    <property type="entry name" value="P-loop_NTPase"/>
</dbReference>
<keyword evidence="9" id="KW-0694">RNA-binding</keyword>
<evidence type="ECO:0000256" key="9">
    <source>
        <dbReference type="ARBA" id="ARBA00022884"/>
    </source>
</evidence>
<comment type="similarity">
    <text evidence="2">Belongs to the DNA2/NAM7 helicase family. SDE3 subfamily.</text>
</comment>
<dbReference type="OrthoDB" id="6513042at2759"/>
<reference evidence="16" key="2">
    <citation type="submission" date="2015-01" db="EMBL/GenBank/DDBJ databases">
        <title>Evolutionary Origins and Diversification of the Mycorrhizal Mutualists.</title>
        <authorList>
            <consortium name="DOE Joint Genome Institute"/>
            <consortium name="Mycorrhizal Genomics Consortium"/>
            <person name="Kohler A."/>
            <person name="Kuo A."/>
            <person name="Nagy L.G."/>
            <person name="Floudas D."/>
            <person name="Copeland A."/>
            <person name="Barry K.W."/>
            <person name="Cichocki N."/>
            <person name="Veneault-Fourrey C."/>
            <person name="LaButti K."/>
            <person name="Lindquist E.A."/>
            <person name="Lipzen A."/>
            <person name="Lundell T."/>
            <person name="Morin E."/>
            <person name="Murat C."/>
            <person name="Riley R."/>
            <person name="Ohm R."/>
            <person name="Sun H."/>
            <person name="Tunlid A."/>
            <person name="Henrissat B."/>
            <person name="Grigoriev I.V."/>
            <person name="Hibbett D.S."/>
            <person name="Martin F."/>
        </authorList>
    </citation>
    <scope>NUCLEOTIDE SEQUENCE [LARGE SCALE GENOMIC DNA]</scope>
    <source>
        <strain evidence="16">F 1598</strain>
    </source>
</reference>
<dbReference type="HOGENOM" id="CLU_001666_6_3_1"/>
<dbReference type="GO" id="GO:0003723">
    <property type="term" value="F:RNA binding"/>
    <property type="evidence" value="ECO:0007669"/>
    <property type="project" value="UniProtKB-KW"/>
</dbReference>
<keyword evidence="10" id="KW-0943">RNA-mediated gene silencing</keyword>
<keyword evidence="6" id="KW-0378">Hydrolase</keyword>
<dbReference type="GO" id="GO:0031047">
    <property type="term" value="P:regulatory ncRNA-mediated gene silencing"/>
    <property type="evidence" value="ECO:0007669"/>
    <property type="project" value="UniProtKB-KW"/>
</dbReference>
<evidence type="ECO:0000256" key="6">
    <source>
        <dbReference type="ARBA" id="ARBA00022801"/>
    </source>
</evidence>
<keyword evidence="16" id="KW-1185">Reference proteome</keyword>
<evidence type="ECO:0000256" key="11">
    <source>
        <dbReference type="ARBA" id="ARBA00047984"/>
    </source>
</evidence>
<dbReference type="EC" id="3.6.4.13" evidence="3"/>
<dbReference type="GO" id="GO:0036464">
    <property type="term" value="C:cytoplasmic ribonucleoprotein granule"/>
    <property type="evidence" value="ECO:0007669"/>
    <property type="project" value="UniProtKB-SubCell"/>
</dbReference>
<dbReference type="AlphaFoldDB" id="A0A0C3FE68"/>
<protein>
    <recommendedName>
        <fullName evidence="3">RNA helicase</fullName>
        <ecNumber evidence="3">3.6.4.13</ecNumber>
    </recommendedName>
</protein>
<evidence type="ECO:0000259" key="13">
    <source>
        <dbReference type="Pfam" id="PF13087"/>
    </source>
</evidence>
<keyword evidence="7" id="KW-0347">Helicase</keyword>
<dbReference type="FunFam" id="3.40.50.300:FF:000608">
    <property type="entry name" value="Mov10 RISC complex RNA helicase"/>
    <property type="match status" value="1"/>
</dbReference>
<evidence type="ECO:0000256" key="2">
    <source>
        <dbReference type="ARBA" id="ARBA00005601"/>
    </source>
</evidence>
<sequence>MVSPDDIYLASPTLQKDRGKRHDVRLCPCGLHIPARHLNEHTRGKRHTKAIKALQATAQNAAPIHVSNSRIQRDYEDFTHCDVCDKDIPTFRWEFHSNHPEHLLTQRLAATRSALARTADDKNGVKVSDETAGVDFGVIEPEMAFGSSSVLSRVVRIWQTDKNTRVRLANFRLTPSGQSRAQASSFSATLLGKSRWIDSGHDLSIAIAFSPSYEGRHEETLELTFQDVQRSQRFSIARHIRATVGSVDDQDRLKPKAPYRRHRFVALPFEGRIISPLRPPTWTETKWVVFLPEYEAHSSLIKAAYGRDGLKVVTRNFMPSIFNDKTYCRRLQYMLWIEEEQRSRDLLAFAMTAQLMPHHPRYILEVEGLAEGRPSVLVGDFILVKQHGTSTDWYKGCVHETSMNTVSLRFGLNFSTYRGNTFDVRFVLNRLPLRRMHQALTLKTDSIRFLFPDPEHIGTTAVGIEQLNAINPINRLIGEDYEQLMTVAAILHQPPGGVPFVIFGPPGTGKTVTVVEAIRQLLHRDPKVSILACAPSNSAADLIAQRLQVLGPSQLFRLNAASREYKTLPGALRDFSLVNGNLVFAVPSLERLEKYRIIVATCVSAGILHGVGVRRGHYSHIFLDEAGQCMEPEAMIPIKTMADRWTNVVLAGDNKQLGPSSRSQVARALGLNQSYLTRLMAREVYDLRTGTGSTIVKLLKNFRSHPAILEFSNNRFYNAELQPCGDPVLTHSLLRSDLVQKDFPVIFYGIIGKDQQDSSSPSFFNIDEVTRVKKYCLELMDDQRLRLKPQDIGIITPYHAQRCKIGRILTGKLHGIKVGSVEEFQGQERRVVIISTVRSSTDYLTYDLKHTLGFVANSRRLNVAITRAQALLIIVGNPVVLSLDPLWRALLNYIHEGGGWRGKGIEWDPKEPILQDGYDRQIRNHAEREALDMISRLKLLIVENTEDLGTVMDSDDEGYMDNGVWREEE</sequence>
<dbReference type="CDD" id="cd18808">
    <property type="entry name" value="SF1_C_Upf1"/>
    <property type="match status" value="1"/>
</dbReference>
<dbReference type="SUPFAM" id="SSF52540">
    <property type="entry name" value="P-loop containing nucleoside triphosphate hydrolases"/>
    <property type="match status" value="1"/>
</dbReference>
<evidence type="ECO:0000256" key="8">
    <source>
        <dbReference type="ARBA" id="ARBA00022840"/>
    </source>
</evidence>
<dbReference type="PANTHER" id="PTHR45418">
    <property type="entry name" value="CANCER/TESTIS ANTIGEN 55"/>
    <property type="match status" value="1"/>
</dbReference>
<keyword evidence="8" id="KW-0067">ATP-binding</keyword>
<dbReference type="GO" id="GO:0032574">
    <property type="term" value="F:5'-3' RNA helicase activity"/>
    <property type="evidence" value="ECO:0007669"/>
    <property type="project" value="InterPro"/>
</dbReference>
<evidence type="ECO:0000259" key="14">
    <source>
        <dbReference type="Pfam" id="PF21634"/>
    </source>
</evidence>
<feature type="domain" description="DNA2/NAM7 helicase helicase" evidence="12">
    <location>
        <begin position="592"/>
        <end position="659"/>
    </location>
</feature>
<dbReference type="InterPro" id="IPR049080">
    <property type="entry name" value="MOV-10-like_beta-barrel"/>
</dbReference>
<reference evidence="15 16" key="1">
    <citation type="submission" date="2014-04" db="EMBL/GenBank/DDBJ databases">
        <authorList>
            <consortium name="DOE Joint Genome Institute"/>
            <person name="Kuo A."/>
            <person name="Tarkka M."/>
            <person name="Buscot F."/>
            <person name="Kohler A."/>
            <person name="Nagy L.G."/>
            <person name="Floudas D."/>
            <person name="Copeland A."/>
            <person name="Barry K.W."/>
            <person name="Cichocki N."/>
            <person name="Veneault-Fourrey C."/>
            <person name="LaButti K."/>
            <person name="Lindquist E.A."/>
            <person name="Lipzen A."/>
            <person name="Lundell T."/>
            <person name="Morin E."/>
            <person name="Murat C."/>
            <person name="Sun H."/>
            <person name="Tunlid A."/>
            <person name="Henrissat B."/>
            <person name="Grigoriev I.V."/>
            <person name="Hibbett D.S."/>
            <person name="Martin F."/>
            <person name="Nordberg H.P."/>
            <person name="Cantor M.N."/>
            <person name="Hua S.X."/>
        </authorList>
    </citation>
    <scope>NUCLEOTIDE SEQUENCE [LARGE SCALE GENOMIC DNA]</scope>
    <source>
        <strain evidence="15 16">F 1598</strain>
    </source>
</reference>
<dbReference type="Gene3D" id="3.40.50.300">
    <property type="entry name" value="P-loop containing nucleotide triphosphate hydrolases"/>
    <property type="match status" value="2"/>
</dbReference>
<comment type="catalytic activity">
    <reaction evidence="11">
        <text>ATP + H2O = ADP + phosphate + H(+)</text>
        <dbReference type="Rhea" id="RHEA:13065"/>
        <dbReference type="ChEBI" id="CHEBI:15377"/>
        <dbReference type="ChEBI" id="CHEBI:15378"/>
        <dbReference type="ChEBI" id="CHEBI:30616"/>
        <dbReference type="ChEBI" id="CHEBI:43474"/>
        <dbReference type="ChEBI" id="CHEBI:456216"/>
        <dbReference type="EC" id="3.6.4.13"/>
    </reaction>
</comment>
<dbReference type="Pfam" id="PF13087">
    <property type="entry name" value="AAA_12"/>
    <property type="match status" value="1"/>
</dbReference>
<comment type="subcellular location">
    <subcellularLocation>
        <location evidence="1">Cytoplasm</location>
        <location evidence="1">Cytoplasmic ribonucleoprotein granule</location>
    </subcellularLocation>
</comment>
<dbReference type="InParanoid" id="A0A0C3FE68"/>
<dbReference type="GO" id="GO:0005524">
    <property type="term" value="F:ATP binding"/>
    <property type="evidence" value="ECO:0007669"/>
    <property type="project" value="UniProtKB-KW"/>
</dbReference>
<evidence type="ECO:0000256" key="7">
    <source>
        <dbReference type="ARBA" id="ARBA00022806"/>
    </source>
</evidence>
<evidence type="ECO:0000256" key="5">
    <source>
        <dbReference type="ARBA" id="ARBA00022741"/>
    </source>
</evidence>
<keyword evidence="4" id="KW-0963">Cytoplasm</keyword>
<dbReference type="PANTHER" id="PTHR45418:SF1">
    <property type="entry name" value="CANCER_TESTIS ANTIGEN 55"/>
    <property type="match status" value="1"/>
</dbReference>
<dbReference type="Proteomes" id="UP000054166">
    <property type="component" value="Unassembled WGS sequence"/>
</dbReference>
<dbReference type="InterPro" id="IPR041677">
    <property type="entry name" value="DNA2/NAM7_AAA_11"/>
</dbReference>
<dbReference type="GO" id="GO:0016787">
    <property type="term" value="F:hydrolase activity"/>
    <property type="evidence" value="ECO:0007669"/>
    <property type="project" value="UniProtKB-KW"/>
</dbReference>
<dbReference type="Pfam" id="PF21634">
    <property type="entry name" value="MOV-10_beta-barrel"/>
    <property type="match status" value="1"/>
</dbReference>
<evidence type="ECO:0000256" key="1">
    <source>
        <dbReference type="ARBA" id="ARBA00004331"/>
    </source>
</evidence>
<evidence type="ECO:0000259" key="12">
    <source>
        <dbReference type="Pfam" id="PF13086"/>
    </source>
</evidence>
<evidence type="ECO:0000256" key="4">
    <source>
        <dbReference type="ARBA" id="ARBA00022490"/>
    </source>
</evidence>
<evidence type="ECO:0000313" key="16">
    <source>
        <dbReference type="Proteomes" id="UP000054166"/>
    </source>
</evidence>
<dbReference type="STRING" id="765440.A0A0C3FE68"/>
<proteinExistence type="inferred from homology"/>
<dbReference type="InterPro" id="IPR026122">
    <property type="entry name" value="MOV-10/SDE3_DEXXQ/H-box"/>
</dbReference>
<feature type="domain" description="DNA2/NAM7 helicase helicase" evidence="12">
    <location>
        <begin position="499"/>
        <end position="548"/>
    </location>
</feature>
<evidence type="ECO:0000313" key="15">
    <source>
        <dbReference type="EMBL" id="KIM78224.1"/>
    </source>
</evidence>
<dbReference type="CDD" id="cd18038">
    <property type="entry name" value="DEXXQc_Helz-like"/>
    <property type="match status" value="1"/>
</dbReference>
<dbReference type="EMBL" id="KN833018">
    <property type="protein sequence ID" value="KIM78224.1"/>
    <property type="molecule type" value="Genomic_DNA"/>
</dbReference>
<accession>A0A0C3FE68</accession>
<evidence type="ECO:0000256" key="3">
    <source>
        <dbReference type="ARBA" id="ARBA00012552"/>
    </source>
</evidence>
<dbReference type="InterPro" id="IPR041679">
    <property type="entry name" value="DNA2/NAM7-like_C"/>
</dbReference>